<dbReference type="Gene3D" id="3.30.160.60">
    <property type="entry name" value="Classic Zinc Finger"/>
    <property type="match status" value="2"/>
</dbReference>
<accession>A0ABM1EUY4</accession>
<evidence type="ECO:0000313" key="8">
    <source>
        <dbReference type="Proteomes" id="UP000695022"/>
    </source>
</evidence>
<dbReference type="PANTHER" id="PTHR24379">
    <property type="entry name" value="KRAB AND ZINC FINGER DOMAIN-CONTAINING"/>
    <property type="match status" value="1"/>
</dbReference>
<evidence type="ECO:0000256" key="5">
    <source>
        <dbReference type="PROSITE-ProRule" id="PRU00042"/>
    </source>
</evidence>
<evidence type="ECO:0000256" key="2">
    <source>
        <dbReference type="ARBA" id="ARBA00022737"/>
    </source>
</evidence>
<evidence type="ECO:0000256" key="4">
    <source>
        <dbReference type="ARBA" id="ARBA00022833"/>
    </source>
</evidence>
<dbReference type="GeneID" id="106815984"/>
<evidence type="ECO:0000256" key="3">
    <source>
        <dbReference type="ARBA" id="ARBA00022771"/>
    </source>
</evidence>
<feature type="region of interest" description="Disordered" evidence="6">
    <location>
        <begin position="1"/>
        <end position="50"/>
    </location>
</feature>
<dbReference type="SMART" id="SM00355">
    <property type="entry name" value="ZnF_C2H2"/>
    <property type="match status" value="5"/>
</dbReference>
<reference evidence="9" key="1">
    <citation type="submission" date="2025-08" db="UniProtKB">
        <authorList>
            <consortium name="RefSeq"/>
        </authorList>
    </citation>
    <scope>IDENTIFICATION</scope>
</reference>
<dbReference type="Proteomes" id="UP000695022">
    <property type="component" value="Unplaced"/>
</dbReference>
<keyword evidence="3 5" id="KW-0863">Zinc-finger</keyword>
<dbReference type="RefSeq" id="XP_014676005.1">
    <property type="nucleotide sequence ID" value="XM_014820519.1"/>
</dbReference>
<organism evidence="8 9">
    <name type="scientific">Priapulus caudatus</name>
    <name type="common">Priapulid worm</name>
    <dbReference type="NCBI Taxonomy" id="37621"/>
    <lineage>
        <taxon>Eukaryota</taxon>
        <taxon>Metazoa</taxon>
        <taxon>Ecdysozoa</taxon>
        <taxon>Scalidophora</taxon>
        <taxon>Priapulida</taxon>
        <taxon>Priapulimorpha</taxon>
        <taxon>Priapulimorphida</taxon>
        <taxon>Priapulidae</taxon>
        <taxon>Priapulus</taxon>
    </lineage>
</organism>
<evidence type="ECO:0000313" key="9">
    <source>
        <dbReference type="RefSeq" id="XP_014676005.1"/>
    </source>
</evidence>
<feature type="compositionally biased region" description="Basic and acidic residues" evidence="6">
    <location>
        <begin position="40"/>
        <end position="50"/>
    </location>
</feature>
<dbReference type="InterPro" id="IPR036236">
    <property type="entry name" value="Znf_C2H2_sf"/>
</dbReference>
<proteinExistence type="predicted"/>
<dbReference type="PANTHER" id="PTHR24379:SF127">
    <property type="entry name" value="BLOODY FINGERS-RELATED"/>
    <property type="match status" value="1"/>
</dbReference>
<evidence type="ECO:0000256" key="6">
    <source>
        <dbReference type="SAM" id="MobiDB-lite"/>
    </source>
</evidence>
<dbReference type="SUPFAM" id="SSF57667">
    <property type="entry name" value="beta-beta-alpha zinc fingers"/>
    <property type="match status" value="2"/>
</dbReference>
<dbReference type="PROSITE" id="PS50157">
    <property type="entry name" value="ZINC_FINGER_C2H2_2"/>
    <property type="match status" value="1"/>
</dbReference>
<evidence type="ECO:0000259" key="7">
    <source>
        <dbReference type="PROSITE" id="PS50157"/>
    </source>
</evidence>
<keyword evidence="1" id="KW-0479">Metal-binding</keyword>
<keyword evidence="8" id="KW-1185">Reference proteome</keyword>
<sequence>MLGPVAYNQSAKTHTKSGKSDKSKVLDEKSSSTGPACGKVVEEKKRDAEKRSLDKLRLHADARHGTSAKHLCHTCGFVCRAPSVFHRHVATHGGGGAHSCHACAFTSRTPAALLRHHARDHVPRQQHPLSADDDDVERFWRYESAHAQPYRCLVCTYACCFKHNVRLHVKRHFNIREHACTRCDKRFVSSAAAHAHERQTHYKLHAYVCCYCDFSSPYWRTVDQHKKRRHGGGQAVQVAETPQSTD</sequence>
<dbReference type="InterPro" id="IPR013087">
    <property type="entry name" value="Znf_C2H2_type"/>
</dbReference>
<keyword evidence="2" id="KW-0677">Repeat</keyword>
<evidence type="ECO:0000256" key="1">
    <source>
        <dbReference type="ARBA" id="ARBA00022723"/>
    </source>
</evidence>
<protein>
    <submittedName>
        <fullName evidence="9">Transcriptional repressor CTCFL-like</fullName>
    </submittedName>
</protein>
<name>A0ABM1EUY4_PRICU</name>
<keyword evidence="4" id="KW-0862">Zinc</keyword>
<feature type="compositionally biased region" description="Basic and acidic residues" evidence="6">
    <location>
        <begin position="18"/>
        <end position="30"/>
    </location>
</feature>
<dbReference type="PROSITE" id="PS00028">
    <property type="entry name" value="ZINC_FINGER_C2H2_1"/>
    <property type="match status" value="3"/>
</dbReference>
<gene>
    <name evidence="9" type="primary">LOC106815984</name>
</gene>
<feature type="domain" description="C2H2-type" evidence="7">
    <location>
        <begin position="178"/>
        <end position="201"/>
    </location>
</feature>